<reference evidence="2" key="1">
    <citation type="submission" date="2023-04" db="EMBL/GenBank/DDBJ databases">
        <authorList>
            <consortium name="ELIXIR-Norway"/>
        </authorList>
    </citation>
    <scope>NUCLEOTIDE SEQUENCE [LARGE SCALE GENOMIC DNA]</scope>
</reference>
<feature type="compositionally biased region" description="Polar residues" evidence="1">
    <location>
        <begin position="25"/>
        <end position="36"/>
    </location>
</feature>
<name>A0ABN8YH85_RANTA</name>
<dbReference type="Proteomes" id="UP001176941">
    <property type="component" value="Chromosome 2"/>
</dbReference>
<proteinExistence type="predicted"/>
<keyword evidence="3" id="KW-1185">Reference proteome</keyword>
<evidence type="ECO:0000313" key="2">
    <source>
        <dbReference type="EMBL" id="CAI9160909.1"/>
    </source>
</evidence>
<accession>A0ABN8YH85</accession>
<sequence length="119" mass="12969">MSMQLGQMFPGKVKGAEDLQERGESQLTTHCSSGLQASGHREGKAFAWLQAGAVRGRADGQGLSRCISTRRAAAHTRDQLCLDAAPAVESWLPCLGVILLVLDWNRGSGLKNWRVPRKR</sequence>
<dbReference type="EMBL" id="OX459938">
    <property type="protein sequence ID" value="CAI9160909.1"/>
    <property type="molecule type" value="Genomic_DNA"/>
</dbReference>
<gene>
    <name evidence="2" type="ORF">MRATA1EN1_LOCUS9871</name>
</gene>
<protein>
    <submittedName>
        <fullName evidence="2">Uncharacterized protein</fullName>
    </submittedName>
</protein>
<evidence type="ECO:0000313" key="3">
    <source>
        <dbReference type="Proteomes" id="UP001176941"/>
    </source>
</evidence>
<organism evidence="2 3">
    <name type="scientific">Rangifer tarandus platyrhynchus</name>
    <name type="common">Svalbard reindeer</name>
    <dbReference type="NCBI Taxonomy" id="3082113"/>
    <lineage>
        <taxon>Eukaryota</taxon>
        <taxon>Metazoa</taxon>
        <taxon>Chordata</taxon>
        <taxon>Craniata</taxon>
        <taxon>Vertebrata</taxon>
        <taxon>Euteleostomi</taxon>
        <taxon>Mammalia</taxon>
        <taxon>Eutheria</taxon>
        <taxon>Laurasiatheria</taxon>
        <taxon>Artiodactyla</taxon>
        <taxon>Ruminantia</taxon>
        <taxon>Pecora</taxon>
        <taxon>Cervidae</taxon>
        <taxon>Odocoileinae</taxon>
        <taxon>Rangifer</taxon>
    </lineage>
</organism>
<evidence type="ECO:0000256" key="1">
    <source>
        <dbReference type="SAM" id="MobiDB-lite"/>
    </source>
</evidence>
<feature type="region of interest" description="Disordered" evidence="1">
    <location>
        <begin position="16"/>
        <end position="37"/>
    </location>
</feature>